<evidence type="ECO:0000313" key="2">
    <source>
        <dbReference type="EMBL" id="RYR05518.1"/>
    </source>
</evidence>
<accession>A0A444YUE4</accession>
<protein>
    <submittedName>
        <fullName evidence="2">Uncharacterized protein</fullName>
    </submittedName>
</protein>
<name>A0A444YUE4_ARAHY</name>
<dbReference type="Proteomes" id="UP000289738">
    <property type="component" value="Chromosome B06"/>
</dbReference>
<keyword evidence="3" id="KW-1185">Reference proteome</keyword>
<proteinExistence type="predicted"/>
<comment type="caution">
    <text evidence="2">The sequence shown here is derived from an EMBL/GenBank/DDBJ whole genome shotgun (WGS) entry which is preliminary data.</text>
</comment>
<organism evidence="2 3">
    <name type="scientific">Arachis hypogaea</name>
    <name type="common">Peanut</name>
    <dbReference type="NCBI Taxonomy" id="3818"/>
    <lineage>
        <taxon>Eukaryota</taxon>
        <taxon>Viridiplantae</taxon>
        <taxon>Streptophyta</taxon>
        <taxon>Embryophyta</taxon>
        <taxon>Tracheophyta</taxon>
        <taxon>Spermatophyta</taxon>
        <taxon>Magnoliopsida</taxon>
        <taxon>eudicotyledons</taxon>
        <taxon>Gunneridae</taxon>
        <taxon>Pentapetalae</taxon>
        <taxon>rosids</taxon>
        <taxon>fabids</taxon>
        <taxon>Fabales</taxon>
        <taxon>Fabaceae</taxon>
        <taxon>Papilionoideae</taxon>
        <taxon>50 kb inversion clade</taxon>
        <taxon>dalbergioids sensu lato</taxon>
        <taxon>Dalbergieae</taxon>
        <taxon>Pterocarpus clade</taxon>
        <taxon>Arachis</taxon>
    </lineage>
</organism>
<sequence length="143" mass="15137">MKRRTSTSSSSITIAATSITNIPVTTSMAGTIMASASIFAPRAATTAPGGAFATPASSSQEGDDDVYIIDPPPLVTSVSQFYNDDETLRAPNPDLETTALWRSQVLLPFQVSNVTYSFLGPISSLEQIELISSCFPSPPNTFL</sequence>
<evidence type="ECO:0000256" key="1">
    <source>
        <dbReference type="SAM" id="MobiDB-lite"/>
    </source>
</evidence>
<evidence type="ECO:0000313" key="3">
    <source>
        <dbReference type="Proteomes" id="UP000289738"/>
    </source>
</evidence>
<reference evidence="2 3" key="1">
    <citation type="submission" date="2019-01" db="EMBL/GenBank/DDBJ databases">
        <title>Sequencing of cultivated peanut Arachis hypogaea provides insights into genome evolution and oil improvement.</title>
        <authorList>
            <person name="Chen X."/>
        </authorList>
    </citation>
    <scope>NUCLEOTIDE SEQUENCE [LARGE SCALE GENOMIC DNA]</scope>
    <source>
        <strain evidence="3">cv. Fuhuasheng</strain>
        <tissue evidence="2">Leaves</tissue>
    </source>
</reference>
<dbReference type="AlphaFoldDB" id="A0A444YUE4"/>
<feature type="compositionally biased region" description="Low complexity" evidence="1">
    <location>
        <begin position="46"/>
        <end position="59"/>
    </location>
</feature>
<feature type="region of interest" description="Disordered" evidence="1">
    <location>
        <begin position="46"/>
        <end position="66"/>
    </location>
</feature>
<dbReference type="EMBL" id="SDMP01000016">
    <property type="protein sequence ID" value="RYR05518.1"/>
    <property type="molecule type" value="Genomic_DNA"/>
</dbReference>
<gene>
    <name evidence="2" type="ORF">Ahy_B06g085378</name>
</gene>